<dbReference type="AlphaFoldDB" id="A0A1H8TMK7"/>
<dbReference type="Gene3D" id="3.20.20.370">
    <property type="entry name" value="Glycoside hydrolase/deacetylase"/>
    <property type="match status" value="1"/>
</dbReference>
<reference evidence="2" key="1">
    <citation type="submission" date="2016-10" db="EMBL/GenBank/DDBJ databases">
        <authorList>
            <person name="Varghese N."/>
            <person name="Submissions S."/>
        </authorList>
    </citation>
    <scope>NUCLEOTIDE SEQUENCE [LARGE SCALE GENOMIC DNA]</scope>
    <source>
        <strain evidence="2">Gh-48</strain>
    </source>
</reference>
<organism evidence="1 2">
    <name type="scientific">Mucilaginibacter gossypiicola</name>
    <dbReference type="NCBI Taxonomy" id="551995"/>
    <lineage>
        <taxon>Bacteria</taxon>
        <taxon>Pseudomonadati</taxon>
        <taxon>Bacteroidota</taxon>
        <taxon>Sphingobacteriia</taxon>
        <taxon>Sphingobacteriales</taxon>
        <taxon>Sphingobacteriaceae</taxon>
        <taxon>Mucilaginibacter</taxon>
    </lineage>
</organism>
<dbReference type="InterPro" id="IPR011330">
    <property type="entry name" value="Glyco_hydro/deAcase_b/a-brl"/>
</dbReference>
<sequence length="337" mass="38950">MQNLMNKTVIKLIPTLFFCFVVFINKASAQTIYRRIEKYKVYYGWAHNYPQDWMILRRFDNEGRNYLLMVNPQTLETKINESSFYQIKPMTMEQAREFFKSTPYQKALSKAEKQSINIQDAGIESGIPKQTGISLTADLCPSHRPLDKRIFTDIFTEFKKVERPVPIALSVTGIWMRQHPQDLAWLKQMQANHEIYITWINHSFNHRVSLKAPLKENFLLEPGTDINYEVLETEQAMLRNGLLPSVFFRFPGLVSDQQLVYQITNFGLIPVGTDAWLAKGQQPPNGSIVLIHGNGNEPVGVNDFIKLLQSKTRSIAGKQWLLYDLRESVDEEFSEAP</sequence>
<keyword evidence="2" id="KW-1185">Reference proteome</keyword>
<evidence type="ECO:0000313" key="1">
    <source>
        <dbReference type="EMBL" id="SEO92300.1"/>
    </source>
</evidence>
<dbReference type="STRING" id="551995.SAMN05192574_11664"/>
<dbReference type="EMBL" id="FOCL01000016">
    <property type="protein sequence ID" value="SEO92300.1"/>
    <property type="molecule type" value="Genomic_DNA"/>
</dbReference>
<dbReference type="GO" id="GO:0005975">
    <property type="term" value="P:carbohydrate metabolic process"/>
    <property type="evidence" value="ECO:0007669"/>
    <property type="project" value="InterPro"/>
</dbReference>
<evidence type="ECO:0008006" key="3">
    <source>
        <dbReference type="Google" id="ProtNLM"/>
    </source>
</evidence>
<protein>
    <recommendedName>
        <fullName evidence="3">Polysaccharide deacetylase</fullName>
    </recommendedName>
</protein>
<dbReference type="Proteomes" id="UP000198942">
    <property type="component" value="Unassembled WGS sequence"/>
</dbReference>
<accession>A0A1H8TMK7</accession>
<dbReference type="CDD" id="cd10963">
    <property type="entry name" value="CE4_RC0012_like"/>
    <property type="match status" value="1"/>
</dbReference>
<dbReference type="SUPFAM" id="SSF88713">
    <property type="entry name" value="Glycoside hydrolase/deacetylase"/>
    <property type="match status" value="1"/>
</dbReference>
<evidence type="ECO:0000313" key="2">
    <source>
        <dbReference type="Proteomes" id="UP000198942"/>
    </source>
</evidence>
<gene>
    <name evidence="1" type="ORF">SAMN05192574_11664</name>
</gene>
<proteinExistence type="predicted"/>
<name>A0A1H8TMK7_9SPHI</name>